<comment type="function">
    <text evidence="4">May play the central regulatory role in sporulation. It may be an element of the effector pathway responsible for the activation of sporulation genes in response to nutritional stress. Spo0A may act in concert with spo0H (a sigma factor) to control the expression of some genes that are critical to the sporulation process.</text>
</comment>
<keyword evidence="3" id="KW-0902">Two-component regulatory system</keyword>
<dbReference type="PANTHER" id="PTHR44591:SF14">
    <property type="entry name" value="PROTEIN PILG"/>
    <property type="match status" value="1"/>
</dbReference>
<dbReference type="Pfam" id="PF00072">
    <property type="entry name" value="Response_reg"/>
    <property type="match status" value="1"/>
</dbReference>
<dbReference type="EMBL" id="RAYQ01000003">
    <property type="protein sequence ID" value="RKI93261.1"/>
    <property type="molecule type" value="Genomic_DNA"/>
</dbReference>
<dbReference type="OrthoDB" id="9779069at2"/>
<comment type="caution">
    <text evidence="7">The sequence shown here is derived from an EMBL/GenBank/DDBJ whole genome shotgun (WGS) entry which is preliminary data.</text>
</comment>
<dbReference type="SMART" id="SM00448">
    <property type="entry name" value="REC"/>
    <property type="match status" value="1"/>
</dbReference>
<dbReference type="InterPro" id="IPR001789">
    <property type="entry name" value="Sig_transdc_resp-reg_receiver"/>
</dbReference>
<dbReference type="Gene3D" id="3.40.50.2300">
    <property type="match status" value="1"/>
</dbReference>
<evidence type="ECO:0000256" key="2">
    <source>
        <dbReference type="ARBA" id="ARBA00022553"/>
    </source>
</evidence>
<evidence type="ECO:0000256" key="3">
    <source>
        <dbReference type="ARBA" id="ARBA00023012"/>
    </source>
</evidence>
<evidence type="ECO:0000256" key="4">
    <source>
        <dbReference type="ARBA" id="ARBA00024867"/>
    </source>
</evidence>
<evidence type="ECO:0000256" key="5">
    <source>
        <dbReference type="PROSITE-ProRule" id="PRU00169"/>
    </source>
</evidence>
<organism evidence="7 8">
    <name type="scientific">Parablautia intestinalis</name>
    <dbReference type="NCBI Taxonomy" id="2320100"/>
    <lineage>
        <taxon>Bacteria</taxon>
        <taxon>Bacillati</taxon>
        <taxon>Bacillota</taxon>
        <taxon>Clostridia</taxon>
        <taxon>Lachnospirales</taxon>
        <taxon>Lachnospiraceae</taxon>
        <taxon>Parablautia</taxon>
    </lineage>
</organism>
<dbReference type="PROSITE" id="PS50110">
    <property type="entry name" value="RESPONSE_REGULATORY"/>
    <property type="match status" value="1"/>
</dbReference>
<sequence length="120" mass="13411">MSKRVMVVDDSRLVKVQLGDILEGTDYEIVIFCRSGEDAIAKYDEVKPDLVTMDIIMQGMDGLDAAECILKSHPDARIIMASSLAYDDTYERAKAIGAKGFVDKPFHREQLLKAFEHALC</sequence>
<dbReference type="RefSeq" id="WP_120467238.1">
    <property type="nucleotide sequence ID" value="NZ_CATAJS010000003.1"/>
</dbReference>
<dbReference type="InterPro" id="IPR011006">
    <property type="entry name" value="CheY-like_superfamily"/>
</dbReference>
<dbReference type="PANTHER" id="PTHR44591">
    <property type="entry name" value="STRESS RESPONSE REGULATOR PROTEIN 1"/>
    <property type="match status" value="1"/>
</dbReference>
<dbReference type="GO" id="GO:0000160">
    <property type="term" value="P:phosphorelay signal transduction system"/>
    <property type="evidence" value="ECO:0007669"/>
    <property type="project" value="UniProtKB-KW"/>
</dbReference>
<gene>
    <name evidence="7" type="ORF">D7V94_04660</name>
</gene>
<accession>A0A3A9B0G2</accession>
<evidence type="ECO:0000259" key="6">
    <source>
        <dbReference type="PROSITE" id="PS50110"/>
    </source>
</evidence>
<proteinExistence type="predicted"/>
<dbReference type="InterPro" id="IPR050595">
    <property type="entry name" value="Bact_response_regulator"/>
</dbReference>
<name>A0A3A9B0G2_9FIRM</name>
<evidence type="ECO:0000313" key="8">
    <source>
        <dbReference type="Proteomes" id="UP000280696"/>
    </source>
</evidence>
<protein>
    <recommendedName>
        <fullName evidence="1">Stage 0 sporulation protein A homolog</fullName>
    </recommendedName>
</protein>
<evidence type="ECO:0000313" key="7">
    <source>
        <dbReference type="EMBL" id="RKI93261.1"/>
    </source>
</evidence>
<reference evidence="7 8" key="1">
    <citation type="submission" date="2018-09" db="EMBL/GenBank/DDBJ databases">
        <title>Murine metabolic-syndrome-specific gut microbial biobank.</title>
        <authorList>
            <person name="Liu C."/>
        </authorList>
    </citation>
    <scope>NUCLEOTIDE SEQUENCE [LARGE SCALE GENOMIC DNA]</scope>
    <source>
        <strain evidence="7 8">0.1xD8-82</strain>
    </source>
</reference>
<feature type="domain" description="Response regulatory" evidence="6">
    <location>
        <begin position="4"/>
        <end position="119"/>
    </location>
</feature>
<keyword evidence="2 5" id="KW-0597">Phosphoprotein</keyword>
<keyword evidence="8" id="KW-1185">Reference proteome</keyword>
<feature type="modified residue" description="4-aspartylphosphate" evidence="5">
    <location>
        <position position="54"/>
    </location>
</feature>
<dbReference type="AlphaFoldDB" id="A0A3A9B0G2"/>
<dbReference type="SUPFAM" id="SSF52172">
    <property type="entry name" value="CheY-like"/>
    <property type="match status" value="1"/>
</dbReference>
<evidence type="ECO:0000256" key="1">
    <source>
        <dbReference type="ARBA" id="ARBA00018672"/>
    </source>
</evidence>
<dbReference type="Proteomes" id="UP000280696">
    <property type="component" value="Unassembled WGS sequence"/>
</dbReference>